<accession>A0ACC1B2J6</accession>
<evidence type="ECO:0000313" key="1">
    <source>
        <dbReference type="EMBL" id="KAJ0093159.1"/>
    </source>
</evidence>
<protein>
    <submittedName>
        <fullName evidence="1">Uncharacterized protein</fullName>
    </submittedName>
</protein>
<gene>
    <name evidence="1" type="ORF">Patl1_25943</name>
</gene>
<keyword evidence="2" id="KW-1185">Reference proteome</keyword>
<dbReference type="EMBL" id="CM047903">
    <property type="protein sequence ID" value="KAJ0093159.1"/>
    <property type="molecule type" value="Genomic_DNA"/>
</dbReference>
<organism evidence="1 2">
    <name type="scientific">Pistacia atlantica</name>
    <dbReference type="NCBI Taxonomy" id="434234"/>
    <lineage>
        <taxon>Eukaryota</taxon>
        <taxon>Viridiplantae</taxon>
        <taxon>Streptophyta</taxon>
        <taxon>Embryophyta</taxon>
        <taxon>Tracheophyta</taxon>
        <taxon>Spermatophyta</taxon>
        <taxon>Magnoliopsida</taxon>
        <taxon>eudicotyledons</taxon>
        <taxon>Gunneridae</taxon>
        <taxon>Pentapetalae</taxon>
        <taxon>rosids</taxon>
        <taxon>malvids</taxon>
        <taxon>Sapindales</taxon>
        <taxon>Anacardiaceae</taxon>
        <taxon>Pistacia</taxon>
    </lineage>
</organism>
<name>A0ACC1B2J6_9ROSI</name>
<sequence length="154" mass="16780">MGELRYEISQNAYIKLVLHAQKHKRLRCSPSTSTASKFTGLASHIKPTSASRLSSLHKRTYSRFPVELGGALSLMPLHSVTLGLLPNLEISLILDSLQDVKSKYVVYESILFGKVKGLYYLPCYLEGIDVAASHPLITSGVAIGFGSVVLKSTS</sequence>
<comment type="caution">
    <text evidence="1">The sequence shown here is derived from an EMBL/GenBank/DDBJ whole genome shotgun (WGS) entry which is preliminary data.</text>
</comment>
<dbReference type="Proteomes" id="UP001164250">
    <property type="component" value="Chromosome 7"/>
</dbReference>
<proteinExistence type="predicted"/>
<evidence type="ECO:0000313" key="2">
    <source>
        <dbReference type="Proteomes" id="UP001164250"/>
    </source>
</evidence>
<reference evidence="2" key="1">
    <citation type="journal article" date="2023" name="G3 (Bethesda)">
        <title>Genome assembly and association tests identify interacting loci associated with vigor, precocity, and sex in interspecific pistachio rootstocks.</title>
        <authorList>
            <person name="Palmer W."/>
            <person name="Jacygrad E."/>
            <person name="Sagayaradj S."/>
            <person name="Cavanaugh K."/>
            <person name="Han R."/>
            <person name="Bertier L."/>
            <person name="Beede B."/>
            <person name="Kafkas S."/>
            <person name="Golino D."/>
            <person name="Preece J."/>
            <person name="Michelmore R."/>
        </authorList>
    </citation>
    <scope>NUCLEOTIDE SEQUENCE [LARGE SCALE GENOMIC DNA]</scope>
</reference>